<dbReference type="PROSITE" id="PS50110">
    <property type="entry name" value="RESPONSE_REGULATORY"/>
    <property type="match status" value="1"/>
</dbReference>
<dbReference type="EMBL" id="JAVRHT010000008">
    <property type="protein sequence ID" value="MDT0631087.1"/>
    <property type="molecule type" value="Genomic_DNA"/>
</dbReference>
<dbReference type="InterPro" id="IPR011006">
    <property type="entry name" value="CheY-like_superfamily"/>
</dbReference>
<dbReference type="CDD" id="cd17557">
    <property type="entry name" value="REC_Rcp-like"/>
    <property type="match status" value="1"/>
</dbReference>
<reference evidence="3 4" key="1">
    <citation type="submission" date="2023-09" db="EMBL/GenBank/DDBJ databases">
        <authorList>
            <person name="Rey-Velasco X."/>
        </authorList>
    </citation>
    <scope>NUCLEOTIDE SEQUENCE [LARGE SCALE GENOMIC DNA]</scope>
    <source>
        <strain evidence="3 4">F394</strain>
    </source>
</reference>
<dbReference type="SUPFAM" id="SSF52172">
    <property type="entry name" value="CheY-like"/>
    <property type="match status" value="1"/>
</dbReference>
<keyword evidence="4" id="KW-1185">Reference proteome</keyword>
<dbReference type="InterPro" id="IPR052893">
    <property type="entry name" value="TCS_response_regulator"/>
</dbReference>
<feature type="domain" description="Response regulatory" evidence="2">
    <location>
        <begin position="7"/>
        <end position="132"/>
    </location>
</feature>
<accession>A0ABU3BP84</accession>
<gene>
    <name evidence="3" type="ORF">RM540_04930</name>
</gene>
<dbReference type="RefSeq" id="WP_311662428.1">
    <property type="nucleotide sequence ID" value="NZ_JAVRHT010000008.1"/>
</dbReference>
<dbReference type="Proteomes" id="UP001267426">
    <property type="component" value="Unassembled WGS sequence"/>
</dbReference>
<name>A0ABU3BP84_9BACT</name>
<evidence type="ECO:0000259" key="2">
    <source>
        <dbReference type="PROSITE" id="PS50110"/>
    </source>
</evidence>
<dbReference type="PANTHER" id="PTHR44520">
    <property type="entry name" value="RESPONSE REGULATOR RCP1-RELATED"/>
    <property type="match status" value="1"/>
</dbReference>
<comment type="caution">
    <text evidence="3">The sequence shown here is derived from an EMBL/GenBank/DDBJ whole genome shotgun (WGS) entry which is preliminary data.</text>
</comment>
<sequence length="151" mass="16609">MEVSGVTLLLVEDDHVDAEAIQRAFRQHRIANPFVVVRDGVEALAALRGDPGAPEVPHPHVVLLDINMPRMNGIEFLEALRADPGLSRTVVFVLTTSDREEDKVAAYDHHVAGYILKSRAGADFLEVVKLLKVYWRLIEFPPDVGAAPAVP</sequence>
<dbReference type="SMART" id="SM00448">
    <property type="entry name" value="REC"/>
    <property type="match status" value="1"/>
</dbReference>
<evidence type="ECO:0000256" key="1">
    <source>
        <dbReference type="PROSITE-ProRule" id="PRU00169"/>
    </source>
</evidence>
<dbReference type="InterPro" id="IPR001789">
    <property type="entry name" value="Sig_transdc_resp-reg_receiver"/>
</dbReference>
<protein>
    <submittedName>
        <fullName evidence="3">Response regulator</fullName>
    </submittedName>
</protein>
<evidence type="ECO:0000313" key="3">
    <source>
        <dbReference type="EMBL" id="MDT0631087.1"/>
    </source>
</evidence>
<organism evidence="3 4">
    <name type="scientific">Rubrivirga litoralis</name>
    <dbReference type="NCBI Taxonomy" id="3075598"/>
    <lineage>
        <taxon>Bacteria</taxon>
        <taxon>Pseudomonadati</taxon>
        <taxon>Rhodothermota</taxon>
        <taxon>Rhodothermia</taxon>
        <taxon>Rhodothermales</taxon>
        <taxon>Rubricoccaceae</taxon>
        <taxon>Rubrivirga</taxon>
    </lineage>
</organism>
<dbReference type="Pfam" id="PF00072">
    <property type="entry name" value="Response_reg"/>
    <property type="match status" value="1"/>
</dbReference>
<keyword evidence="1" id="KW-0597">Phosphoprotein</keyword>
<dbReference type="PANTHER" id="PTHR44520:SF2">
    <property type="entry name" value="RESPONSE REGULATOR RCP1"/>
    <property type="match status" value="1"/>
</dbReference>
<feature type="modified residue" description="4-aspartylphosphate" evidence="1">
    <location>
        <position position="65"/>
    </location>
</feature>
<dbReference type="Gene3D" id="3.40.50.2300">
    <property type="match status" value="1"/>
</dbReference>
<proteinExistence type="predicted"/>
<evidence type="ECO:0000313" key="4">
    <source>
        <dbReference type="Proteomes" id="UP001267426"/>
    </source>
</evidence>